<evidence type="ECO:0000313" key="3">
    <source>
        <dbReference type="Proteomes" id="UP000054771"/>
    </source>
</evidence>
<feature type="transmembrane region" description="Helical" evidence="1">
    <location>
        <begin position="131"/>
        <end position="154"/>
    </location>
</feature>
<protein>
    <submittedName>
        <fullName evidence="2">Uncharacterized protein</fullName>
    </submittedName>
</protein>
<accession>A0A0U4YXD2</accession>
<dbReference type="Proteomes" id="UP000054771">
    <property type="component" value="Unassembled WGS sequence"/>
</dbReference>
<dbReference type="EMBL" id="CDMC01000001">
    <property type="protein sequence ID" value="CEL01749.1"/>
    <property type="molecule type" value="Genomic_DNA"/>
</dbReference>
<sequence length="182" mass="20650">MHRNKNLSATSFTSRNPLYSAHFTYSRLSQTHKPFFCNLLLDPSILSNIFCLVPIYPDLSLWEETGRMSATFAVAHLTVMVSANAQPQKREIMGGSFIVMTVTALDRVILIMTPMMIVWKLWIDMMKCVRYITGFTVVLYLSVLSGGLTVFKCFEAGIFSIQKPTRRSQTHKMGQQKKVALT</sequence>
<dbReference type="AlphaFoldDB" id="A0A0U4YXD2"/>
<keyword evidence="1" id="KW-0472">Membrane</keyword>
<keyword evidence="1" id="KW-1133">Transmembrane helix</keyword>
<proteinExistence type="predicted"/>
<evidence type="ECO:0000313" key="2">
    <source>
        <dbReference type="EMBL" id="CEL01749.1"/>
    </source>
</evidence>
<evidence type="ECO:0000256" key="1">
    <source>
        <dbReference type="SAM" id="Phobius"/>
    </source>
</evidence>
<keyword evidence="3" id="KW-1185">Reference proteome</keyword>
<gene>
    <name evidence="2" type="ORF">ASPCAL01328</name>
</gene>
<feature type="transmembrane region" description="Helical" evidence="1">
    <location>
        <begin position="97"/>
        <end position="119"/>
    </location>
</feature>
<keyword evidence="1" id="KW-0812">Transmembrane</keyword>
<organism evidence="2 3">
    <name type="scientific">Aspergillus calidoustus</name>
    <dbReference type="NCBI Taxonomy" id="454130"/>
    <lineage>
        <taxon>Eukaryota</taxon>
        <taxon>Fungi</taxon>
        <taxon>Dikarya</taxon>
        <taxon>Ascomycota</taxon>
        <taxon>Pezizomycotina</taxon>
        <taxon>Eurotiomycetes</taxon>
        <taxon>Eurotiomycetidae</taxon>
        <taxon>Eurotiales</taxon>
        <taxon>Aspergillaceae</taxon>
        <taxon>Aspergillus</taxon>
        <taxon>Aspergillus subgen. Nidulantes</taxon>
    </lineage>
</organism>
<name>A0A0U4YXD2_ASPCI</name>
<reference evidence="3" key="1">
    <citation type="journal article" date="2016" name="Genome Announc.">
        <title>Draft genome sequences of fungus Aspergillus calidoustus.</title>
        <authorList>
            <person name="Horn F."/>
            <person name="Linde J."/>
            <person name="Mattern D.J."/>
            <person name="Walther G."/>
            <person name="Guthke R."/>
            <person name="Scherlach K."/>
            <person name="Martin K."/>
            <person name="Brakhage A.A."/>
            <person name="Petzke L."/>
            <person name="Valiante V."/>
        </authorList>
    </citation>
    <scope>NUCLEOTIDE SEQUENCE [LARGE SCALE GENOMIC DNA]</scope>
    <source>
        <strain evidence="3">SF006504</strain>
    </source>
</reference>